<dbReference type="EMBL" id="JAGGLV010000015">
    <property type="protein sequence ID" value="MBP2114094.1"/>
    <property type="molecule type" value="Genomic_DNA"/>
</dbReference>
<name>A0ABS4NVK8_9BACL</name>
<keyword evidence="2" id="KW-1185">Reference proteome</keyword>
<accession>A0ABS4NVK8</accession>
<reference evidence="1 2" key="1">
    <citation type="submission" date="2021-03" db="EMBL/GenBank/DDBJ databases">
        <title>Genomic Encyclopedia of Type Strains, Phase IV (KMG-IV): sequencing the most valuable type-strain genomes for metagenomic binning, comparative biology and taxonomic classification.</title>
        <authorList>
            <person name="Goeker M."/>
        </authorList>
    </citation>
    <scope>NUCLEOTIDE SEQUENCE [LARGE SCALE GENOMIC DNA]</scope>
    <source>
        <strain evidence="1 2">DSM 101953</strain>
    </source>
</reference>
<sequence length="196" mass="22480">MSISNDLGGNISLAVKVLRETYKNLNLLFGEMDMIGTEVGFVPLTPRFLRWKSDSYEDGWLLNNFIKIYQLDGASAGNEQLPDLKEGAVYVVEIELAGEDAYPEITLSRFHYDLSCWERMPAISDHWLFNDPYRIENHFDIDCVDDIWISKVKEKSSKKYWGLKQVIGRSIPLITVNDAESIRVGIFQQLLELPEA</sequence>
<gene>
    <name evidence="1" type="ORF">J2Z70_004255</name>
</gene>
<dbReference type="Proteomes" id="UP000773462">
    <property type="component" value="Unassembled WGS sequence"/>
</dbReference>
<dbReference type="RefSeq" id="WP_209876450.1">
    <property type="nucleotide sequence ID" value="NZ_JAGGLV010000015.1"/>
</dbReference>
<proteinExistence type="predicted"/>
<evidence type="ECO:0000313" key="1">
    <source>
        <dbReference type="EMBL" id="MBP2114094.1"/>
    </source>
</evidence>
<protein>
    <submittedName>
        <fullName evidence="1">Uncharacterized protein</fullName>
    </submittedName>
</protein>
<organism evidence="1 2">
    <name type="scientific">Paenibacillus silagei</name>
    <dbReference type="NCBI Taxonomy" id="1670801"/>
    <lineage>
        <taxon>Bacteria</taxon>
        <taxon>Bacillati</taxon>
        <taxon>Bacillota</taxon>
        <taxon>Bacilli</taxon>
        <taxon>Bacillales</taxon>
        <taxon>Paenibacillaceae</taxon>
        <taxon>Paenibacillus</taxon>
    </lineage>
</organism>
<comment type="caution">
    <text evidence="1">The sequence shown here is derived from an EMBL/GenBank/DDBJ whole genome shotgun (WGS) entry which is preliminary data.</text>
</comment>
<evidence type="ECO:0000313" key="2">
    <source>
        <dbReference type="Proteomes" id="UP000773462"/>
    </source>
</evidence>